<protein>
    <recommendedName>
        <fullName evidence="2">HTH cro/C1-type domain-containing protein</fullName>
    </recommendedName>
</protein>
<comment type="caution">
    <text evidence="3">The sequence shown here is derived from an EMBL/GenBank/DDBJ whole genome shotgun (WGS) entry which is preliminary data.</text>
</comment>
<dbReference type="PANTHER" id="PTHR46797">
    <property type="entry name" value="HTH-TYPE TRANSCRIPTIONAL REGULATOR"/>
    <property type="match status" value="1"/>
</dbReference>
<sequence length="73" mass="8377">MGRGNFFYQRLGKGIINSRKKRKLSQEQLALLSDIDRTYLARIEEGKANPTIKVLNKLSRVLKTRVSFLLKGV</sequence>
<evidence type="ECO:0000259" key="2">
    <source>
        <dbReference type="PROSITE" id="PS50943"/>
    </source>
</evidence>
<dbReference type="InterPro" id="IPR050807">
    <property type="entry name" value="TransReg_Diox_bact_type"/>
</dbReference>
<proteinExistence type="predicted"/>
<keyword evidence="1" id="KW-0238">DNA-binding</keyword>
<dbReference type="PANTHER" id="PTHR46797:SF1">
    <property type="entry name" value="METHYLPHOSPHONATE SYNTHASE"/>
    <property type="match status" value="1"/>
</dbReference>
<reference evidence="3 4" key="1">
    <citation type="journal article" date="2016" name="Nat. Commun.">
        <title>Thousands of microbial genomes shed light on interconnected biogeochemical processes in an aquifer system.</title>
        <authorList>
            <person name="Anantharaman K."/>
            <person name="Brown C.T."/>
            <person name="Hug L.A."/>
            <person name="Sharon I."/>
            <person name="Castelle C.J."/>
            <person name="Probst A.J."/>
            <person name="Thomas B.C."/>
            <person name="Singh A."/>
            <person name="Wilkins M.J."/>
            <person name="Karaoz U."/>
            <person name="Brodie E.L."/>
            <person name="Williams K.H."/>
            <person name="Hubbard S.S."/>
            <person name="Banfield J.F."/>
        </authorList>
    </citation>
    <scope>NUCLEOTIDE SEQUENCE [LARGE SCALE GENOMIC DNA]</scope>
</reference>
<evidence type="ECO:0000256" key="1">
    <source>
        <dbReference type="ARBA" id="ARBA00023125"/>
    </source>
</evidence>
<dbReference type="PROSITE" id="PS50943">
    <property type="entry name" value="HTH_CROC1"/>
    <property type="match status" value="1"/>
</dbReference>
<accession>A0A1F7IQ89</accession>
<organism evidence="3 4">
    <name type="scientific">Candidatus Roizmanbacteria bacterium RIFCSPLOWO2_01_FULL_37_16</name>
    <dbReference type="NCBI Taxonomy" id="1802058"/>
    <lineage>
        <taxon>Bacteria</taxon>
        <taxon>Candidatus Roizmaniibacteriota</taxon>
    </lineage>
</organism>
<dbReference type="Gene3D" id="1.10.260.40">
    <property type="entry name" value="lambda repressor-like DNA-binding domains"/>
    <property type="match status" value="1"/>
</dbReference>
<dbReference type="EMBL" id="MGAI01000006">
    <property type="protein sequence ID" value="OGK45524.1"/>
    <property type="molecule type" value="Genomic_DNA"/>
</dbReference>
<gene>
    <name evidence="3" type="ORF">A3B40_00720</name>
</gene>
<dbReference type="AlphaFoldDB" id="A0A1F7IQ89"/>
<dbReference type="SUPFAM" id="SSF47413">
    <property type="entry name" value="lambda repressor-like DNA-binding domains"/>
    <property type="match status" value="1"/>
</dbReference>
<dbReference type="InterPro" id="IPR010982">
    <property type="entry name" value="Lambda_DNA-bd_dom_sf"/>
</dbReference>
<dbReference type="InterPro" id="IPR001387">
    <property type="entry name" value="Cro/C1-type_HTH"/>
</dbReference>
<dbReference type="GO" id="GO:0003700">
    <property type="term" value="F:DNA-binding transcription factor activity"/>
    <property type="evidence" value="ECO:0007669"/>
    <property type="project" value="TreeGrafter"/>
</dbReference>
<dbReference type="GO" id="GO:0003677">
    <property type="term" value="F:DNA binding"/>
    <property type="evidence" value="ECO:0007669"/>
    <property type="project" value="UniProtKB-KW"/>
</dbReference>
<name>A0A1F7IQ89_9BACT</name>
<dbReference type="CDD" id="cd00093">
    <property type="entry name" value="HTH_XRE"/>
    <property type="match status" value="1"/>
</dbReference>
<dbReference type="SMART" id="SM00530">
    <property type="entry name" value="HTH_XRE"/>
    <property type="match status" value="1"/>
</dbReference>
<dbReference type="Pfam" id="PF01381">
    <property type="entry name" value="HTH_3"/>
    <property type="match status" value="1"/>
</dbReference>
<evidence type="ECO:0000313" key="3">
    <source>
        <dbReference type="EMBL" id="OGK45524.1"/>
    </source>
</evidence>
<dbReference type="GO" id="GO:0005829">
    <property type="term" value="C:cytosol"/>
    <property type="evidence" value="ECO:0007669"/>
    <property type="project" value="TreeGrafter"/>
</dbReference>
<dbReference type="Proteomes" id="UP000178040">
    <property type="component" value="Unassembled WGS sequence"/>
</dbReference>
<feature type="domain" description="HTH cro/C1-type" evidence="2">
    <location>
        <begin position="15"/>
        <end position="69"/>
    </location>
</feature>
<evidence type="ECO:0000313" key="4">
    <source>
        <dbReference type="Proteomes" id="UP000178040"/>
    </source>
</evidence>